<reference evidence="1 2" key="1">
    <citation type="submission" date="2019-02" db="EMBL/GenBank/DDBJ databases">
        <title>Genome sequencing of the rare red list fungi Dentipellis fragilis.</title>
        <authorList>
            <person name="Buettner E."/>
            <person name="Kellner H."/>
        </authorList>
    </citation>
    <scope>NUCLEOTIDE SEQUENCE [LARGE SCALE GENOMIC DNA]</scope>
    <source>
        <strain evidence="1 2">DSM 105465</strain>
    </source>
</reference>
<dbReference type="AlphaFoldDB" id="A0A4Y9YIS7"/>
<evidence type="ECO:0000313" key="1">
    <source>
        <dbReference type="EMBL" id="TFY61728.1"/>
    </source>
</evidence>
<keyword evidence="2" id="KW-1185">Reference proteome</keyword>
<comment type="caution">
    <text evidence="1">The sequence shown here is derived from an EMBL/GenBank/DDBJ whole genome shotgun (WGS) entry which is preliminary data.</text>
</comment>
<protein>
    <recommendedName>
        <fullName evidence="3">F-box domain-containing protein</fullName>
    </recommendedName>
</protein>
<proteinExistence type="predicted"/>
<sequence length="335" mass="36235">METSHLLNLPQELLIHIISLSLGVHPSPSHILVLNKYVNGFATDILYNALRFTSVRSLLVFNLHPTRLPRTVTVELAGGEVGRGAFGAMNFIFTRLASLARSPESPGSQTLVHNVDQTCDSDLGSGLDLAVLPLDALRLRMHSTANSAVDDTEIHALRHVNPQRFTWTGPDPAHHFSTAIVPVAFTFLAQHMANWTALQHLHLTNIAFPLPPPPEAGPVPVPLFPALPNLLTVYIGQATMLPLRPLAAASDSSIVTSRVYGGARVRRRDVEQAAIALVQRGVTFAPEDEGLISPDADGSVWLDVAVDRIRSVVRCEALTERIIGGDRVEGSAVLD</sequence>
<name>A0A4Y9YIS7_9AGAM</name>
<organism evidence="1 2">
    <name type="scientific">Dentipellis fragilis</name>
    <dbReference type="NCBI Taxonomy" id="205917"/>
    <lineage>
        <taxon>Eukaryota</taxon>
        <taxon>Fungi</taxon>
        <taxon>Dikarya</taxon>
        <taxon>Basidiomycota</taxon>
        <taxon>Agaricomycotina</taxon>
        <taxon>Agaricomycetes</taxon>
        <taxon>Russulales</taxon>
        <taxon>Hericiaceae</taxon>
        <taxon>Dentipellis</taxon>
    </lineage>
</organism>
<dbReference type="OrthoDB" id="2587912at2759"/>
<evidence type="ECO:0000313" key="2">
    <source>
        <dbReference type="Proteomes" id="UP000298327"/>
    </source>
</evidence>
<dbReference type="EMBL" id="SEOQ01000495">
    <property type="protein sequence ID" value="TFY61728.1"/>
    <property type="molecule type" value="Genomic_DNA"/>
</dbReference>
<accession>A0A4Y9YIS7</accession>
<evidence type="ECO:0008006" key="3">
    <source>
        <dbReference type="Google" id="ProtNLM"/>
    </source>
</evidence>
<dbReference type="Proteomes" id="UP000298327">
    <property type="component" value="Unassembled WGS sequence"/>
</dbReference>
<gene>
    <name evidence="1" type="ORF">EVG20_g6955</name>
</gene>